<dbReference type="GO" id="GO:0032259">
    <property type="term" value="P:methylation"/>
    <property type="evidence" value="ECO:0007669"/>
    <property type="project" value="UniProtKB-KW"/>
</dbReference>
<dbReference type="GO" id="GO:0008168">
    <property type="term" value="F:methyltransferase activity"/>
    <property type="evidence" value="ECO:0007669"/>
    <property type="project" value="UniProtKB-KW"/>
</dbReference>
<organism evidence="1 2">
    <name type="scientific">Crossiella equi</name>
    <dbReference type="NCBI Taxonomy" id="130796"/>
    <lineage>
        <taxon>Bacteria</taxon>
        <taxon>Bacillati</taxon>
        <taxon>Actinomycetota</taxon>
        <taxon>Actinomycetes</taxon>
        <taxon>Pseudonocardiales</taxon>
        <taxon>Pseudonocardiaceae</taxon>
        <taxon>Crossiella</taxon>
    </lineage>
</organism>
<keyword evidence="1" id="KW-0489">Methyltransferase</keyword>
<dbReference type="SUPFAM" id="SSF53335">
    <property type="entry name" value="S-adenosyl-L-methionine-dependent methyltransferases"/>
    <property type="match status" value="1"/>
</dbReference>
<name>A0ABS5A960_9PSEU</name>
<dbReference type="EMBL" id="JAGIOO010000001">
    <property type="protein sequence ID" value="MBP2472851.1"/>
    <property type="molecule type" value="Genomic_DNA"/>
</dbReference>
<dbReference type="InterPro" id="IPR029063">
    <property type="entry name" value="SAM-dependent_MTases_sf"/>
</dbReference>
<dbReference type="Proteomes" id="UP001519363">
    <property type="component" value="Unassembled WGS sequence"/>
</dbReference>
<protein>
    <submittedName>
        <fullName evidence="1">SAM-dependent methyltransferase</fullName>
    </submittedName>
</protein>
<keyword evidence="2" id="KW-1185">Reference proteome</keyword>
<keyword evidence="1" id="KW-0808">Transferase</keyword>
<sequence>MSPRRRWTRRLVQAAVLGLLAADTARLRRRLAALPVLREQIRPAPPAGVAVADGVVVDAATRAAAHAHREREGLAAVDLVPGDLPVAQAMDLLRELDPAAYRADRLAPGRSAGHALAADPELLARVGVPERPTAPDLAEAVREVKLHAPVDTGLAVAPTLTSPEAVHRQDAAVQYATHGAALDQQLVLRACVLLGLAATALTGRRWALGLLLAWSAQPLAVFADSRSVRPADLLRASLTRAVAEPARLVRLARGTAAARATRAHAIAESRLGYTEDVAAGLDRFARPRRADCPWCGGRSLRPRLVTGDLHLHKPGTFHVEECTGCGHVFQNPRLTGQGLEFHYRDCYDGLNEHNVQGLFALRREYYLRQARSLVRHGKPERWLDVGTGHAHFCEQAKEVWPQTVFDGLDMSSGVEAAARRGRVAHAYRGTFPELAPELASSYDAVSMFHYLEHSTDPVAELLAARTALRPGGHLVVEVPDPECRYSTLLGRYWGGWVQPQHLHFVPLRNLRAKLGELGFTVVGTQRREAGAPDLTVAAWLLLNDLAPRTDQPWHRAAGPWSRLGRVAVFTAGAPLLLAAAVADRVLEPVSEGLRLCNAYRVIARKD</sequence>
<accession>A0ABS5A960</accession>
<comment type="caution">
    <text evidence="1">The sequence shown here is derived from an EMBL/GenBank/DDBJ whole genome shotgun (WGS) entry which is preliminary data.</text>
</comment>
<dbReference type="CDD" id="cd02440">
    <property type="entry name" value="AdoMet_MTases"/>
    <property type="match status" value="1"/>
</dbReference>
<gene>
    <name evidence="1" type="ORF">JOF53_001723</name>
</gene>
<proteinExistence type="predicted"/>
<evidence type="ECO:0000313" key="2">
    <source>
        <dbReference type="Proteomes" id="UP001519363"/>
    </source>
</evidence>
<dbReference type="Pfam" id="PF13489">
    <property type="entry name" value="Methyltransf_23"/>
    <property type="match status" value="1"/>
</dbReference>
<dbReference type="RefSeq" id="WP_209706602.1">
    <property type="nucleotide sequence ID" value="NZ_JAGIOO010000001.1"/>
</dbReference>
<evidence type="ECO:0000313" key="1">
    <source>
        <dbReference type="EMBL" id="MBP2472851.1"/>
    </source>
</evidence>
<reference evidence="1 2" key="1">
    <citation type="submission" date="2021-03" db="EMBL/GenBank/DDBJ databases">
        <title>Sequencing the genomes of 1000 actinobacteria strains.</title>
        <authorList>
            <person name="Klenk H.-P."/>
        </authorList>
    </citation>
    <scope>NUCLEOTIDE SEQUENCE [LARGE SCALE GENOMIC DNA]</scope>
    <source>
        <strain evidence="1 2">DSM 44580</strain>
    </source>
</reference>
<dbReference type="Gene3D" id="3.40.50.150">
    <property type="entry name" value="Vaccinia Virus protein VP39"/>
    <property type="match status" value="1"/>
</dbReference>